<proteinExistence type="predicted"/>
<evidence type="ECO:0000256" key="7">
    <source>
        <dbReference type="ARBA" id="ARBA00022691"/>
    </source>
</evidence>
<feature type="compositionally biased region" description="Basic residues" evidence="17">
    <location>
        <begin position="1504"/>
        <end position="1515"/>
    </location>
</feature>
<feature type="region of interest" description="Disordered" evidence="17">
    <location>
        <begin position="524"/>
        <end position="950"/>
    </location>
</feature>
<feature type="region of interest" description="Disordered" evidence="17">
    <location>
        <begin position="409"/>
        <end position="469"/>
    </location>
</feature>
<keyword evidence="5" id="KW-0489">Methyltransferase</keyword>
<feature type="compositionally biased region" description="Basic and acidic residues" evidence="17">
    <location>
        <begin position="426"/>
        <end position="437"/>
    </location>
</feature>
<feature type="region of interest" description="Disordered" evidence="17">
    <location>
        <begin position="1"/>
        <end position="76"/>
    </location>
</feature>
<feature type="compositionally biased region" description="Basic residues" evidence="17">
    <location>
        <begin position="180"/>
        <end position="193"/>
    </location>
</feature>
<dbReference type="EMBL" id="JBHFQA010000005">
    <property type="protein sequence ID" value="KAL2098745.1"/>
    <property type="molecule type" value="Genomic_DNA"/>
</dbReference>
<dbReference type="Pfam" id="PF17907">
    <property type="entry name" value="AWS"/>
    <property type="match status" value="1"/>
</dbReference>
<organism evidence="23 24">
    <name type="scientific">Coilia grayii</name>
    <name type="common">Gray's grenadier anchovy</name>
    <dbReference type="NCBI Taxonomy" id="363190"/>
    <lineage>
        <taxon>Eukaryota</taxon>
        <taxon>Metazoa</taxon>
        <taxon>Chordata</taxon>
        <taxon>Craniata</taxon>
        <taxon>Vertebrata</taxon>
        <taxon>Euteleostomi</taxon>
        <taxon>Actinopterygii</taxon>
        <taxon>Neopterygii</taxon>
        <taxon>Teleostei</taxon>
        <taxon>Clupei</taxon>
        <taxon>Clupeiformes</taxon>
        <taxon>Clupeoidei</taxon>
        <taxon>Engraulidae</taxon>
        <taxon>Coilinae</taxon>
        <taxon>Coilia</taxon>
    </lineage>
</organism>
<feature type="domain" description="SET" evidence="19">
    <location>
        <begin position="1350"/>
        <end position="1467"/>
    </location>
</feature>
<dbReference type="PROSITE" id="PS50016">
    <property type="entry name" value="ZF_PHD_2"/>
    <property type="match status" value="1"/>
</dbReference>
<keyword evidence="9" id="KW-0677">Repeat</keyword>
<dbReference type="FunFam" id="3.30.40.10:FF:000969">
    <property type="entry name" value="Histone-lysine N-methyltransferase"/>
    <property type="match status" value="1"/>
</dbReference>
<feature type="compositionally biased region" description="Polar residues" evidence="17">
    <location>
        <begin position="588"/>
        <end position="605"/>
    </location>
</feature>
<dbReference type="InterPro" id="IPR019787">
    <property type="entry name" value="Znf_PHD-finger"/>
</dbReference>
<evidence type="ECO:0000259" key="19">
    <source>
        <dbReference type="PROSITE" id="PS50280"/>
    </source>
</evidence>
<dbReference type="Proteomes" id="UP001591681">
    <property type="component" value="Unassembled WGS sequence"/>
</dbReference>
<accession>A0ABD1KHY4</accession>
<dbReference type="PROSITE" id="PS50812">
    <property type="entry name" value="PWWP"/>
    <property type="match status" value="2"/>
</dbReference>
<dbReference type="Pfam" id="PF23011">
    <property type="entry name" value="PHD-1st_NSD"/>
    <property type="match status" value="1"/>
</dbReference>
<feature type="compositionally biased region" description="Low complexity" evidence="17">
    <location>
        <begin position="215"/>
        <end position="227"/>
    </location>
</feature>
<feature type="compositionally biased region" description="Low complexity" evidence="17">
    <location>
        <begin position="553"/>
        <end position="564"/>
    </location>
</feature>
<keyword evidence="8" id="KW-0479">Metal-binding</keyword>
<evidence type="ECO:0000256" key="8">
    <source>
        <dbReference type="ARBA" id="ARBA00022723"/>
    </source>
</evidence>
<dbReference type="SUPFAM" id="SSF82199">
    <property type="entry name" value="SET domain"/>
    <property type="match status" value="1"/>
</dbReference>
<dbReference type="InterPro" id="IPR055197">
    <property type="entry name" value="PHDvar_NSD"/>
</dbReference>
<dbReference type="PROSITE" id="PS50280">
    <property type="entry name" value="SET"/>
    <property type="match status" value="1"/>
</dbReference>
<feature type="compositionally biased region" description="Basic residues" evidence="17">
    <location>
        <begin position="1657"/>
        <end position="1674"/>
    </location>
</feature>
<feature type="region of interest" description="Disordered" evidence="17">
    <location>
        <begin position="159"/>
        <end position="240"/>
    </location>
</feature>
<feature type="domain" description="PWWP" evidence="20">
    <location>
        <begin position="1168"/>
        <end position="1230"/>
    </location>
</feature>
<feature type="compositionally biased region" description="Polar residues" evidence="17">
    <location>
        <begin position="674"/>
        <end position="683"/>
    </location>
</feature>
<dbReference type="Pfam" id="PF00628">
    <property type="entry name" value="PHD"/>
    <property type="match status" value="1"/>
</dbReference>
<feature type="domain" description="AWS" evidence="22">
    <location>
        <begin position="1298"/>
        <end position="1348"/>
    </location>
</feature>
<dbReference type="GO" id="GO:0140938">
    <property type="term" value="F:histone H3 methyltransferase activity"/>
    <property type="evidence" value="ECO:0007669"/>
    <property type="project" value="UniProtKB-ARBA"/>
</dbReference>
<keyword evidence="3" id="KW-0158">Chromosome</keyword>
<keyword evidence="7" id="KW-0949">S-adenosyl-L-methionine</keyword>
<comment type="caution">
    <text evidence="23">The sequence shown here is derived from an EMBL/GenBank/DDBJ whole genome shotgun (WGS) entry which is preliminary data.</text>
</comment>
<evidence type="ECO:0000256" key="17">
    <source>
        <dbReference type="SAM" id="MobiDB-lite"/>
    </source>
</evidence>
<dbReference type="InterPro" id="IPR046341">
    <property type="entry name" value="SET_dom_sf"/>
</dbReference>
<feature type="compositionally biased region" description="Low complexity" evidence="17">
    <location>
        <begin position="660"/>
        <end position="673"/>
    </location>
</feature>
<dbReference type="FunFam" id="2.30.30.140:FF:000004">
    <property type="entry name" value="Histone-lysine N-methyltransferase"/>
    <property type="match status" value="1"/>
</dbReference>
<feature type="compositionally biased region" description="Basic residues" evidence="17">
    <location>
        <begin position="728"/>
        <end position="737"/>
    </location>
</feature>
<keyword evidence="12" id="KW-0156">Chromatin regulator</keyword>
<evidence type="ECO:0000256" key="11">
    <source>
        <dbReference type="ARBA" id="ARBA00022833"/>
    </source>
</evidence>
<evidence type="ECO:0000256" key="14">
    <source>
        <dbReference type="ARBA" id="ARBA00023163"/>
    </source>
</evidence>
<feature type="compositionally biased region" description="Basic residues" evidence="17">
    <location>
        <begin position="203"/>
        <end position="214"/>
    </location>
</feature>
<feature type="compositionally biased region" description="Basic and acidic residues" evidence="17">
    <location>
        <begin position="792"/>
        <end position="809"/>
    </location>
</feature>
<dbReference type="Pfam" id="PF17982">
    <property type="entry name" value="C5HCH"/>
    <property type="match status" value="1"/>
</dbReference>
<gene>
    <name evidence="23" type="ORF">ACEWY4_005225</name>
</gene>
<dbReference type="InterPro" id="IPR006560">
    <property type="entry name" value="AWS_dom"/>
</dbReference>
<dbReference type="PROSITE" id="PS01359">
    <property type="entry name" value="ZF_PHD_1"/>
    <property type="match status" value="1"/>
</dbReference>
<dbReference type="SMART" id="SM00508">
    <property type="entry name" value="PostSET"/>
    <property type="match status" value="1"/>
</dbReference>
<evidence type="ECO:0000256" key="1">
    <source>
        <dbReference type="ARBA" id="ARBA00004123"/>
    </source>
</evidence>
<feature type="compositionally biased region" description="Low complexity" evidence="17">
    <location>
        <begin position="769"/>
        <end position="778"/>
    </location>
</feature>
<evidence type="ECO:0000256" key="2">
    <source>
        <dbReference type="ARBA" id="ARBA00004286"/>
    </source>
</evidence>
<feature type="domain" description="PHD-type" evidence="18">
    <location>
        <begin position="1119"/>
        <end position="1163"/>
    </location>
</feature>
<comment type="subcellular location">
    <subcellularLocation>
        <location evidence="2">Chromosome</location>
    </subcellularLocation>
    <subcellularLocation>
        <location evidence="1">Nucleus</location>
    </subcellularLocation>
</comment>
<evidence type="ECO:0000313" key="23">
    <source>
        <dbReference type="EMBL" id="KAL2098745.1"/>
    </source>
</evidence>
<dbReference type="FunFam" id="3.30.40.10:FF:000205">
    <property type="entry name" value="Histone-lysine N-methyltransferase"/>
    <property type="match status" value="1"/>
</dbReference>
<feature type="compositionally biased region" description="Basic and acidic residues" evidence="17">
    <location>
        <begin position="1257"/>
        <end position="1273"/>
    </location>
</feature>
<dbReference type="PANTHER" id="PTHR22884">
    <property type="entry name" value="SET DOMAIN PROTEINS"/>
    <property type="match status" value="1"/>
</dbReference>
<evidence type="ECO:0000259" key="18">
    <source>
        <dbReference type="PROSITE" id="PS50016"/>
    </source>
</evidence>
<dbReference type="InterPro" id="IPR059153">
    <property type="entry name" value="NSD_PHD-1st"/>
</dbReference>
<feature type="domain" description="PWWP" evidence="20">
    <location>
        <begin position="285"/>
        <end position="348"/>
    </location>
</feature>
<evidence type="ECO:0000259" key="21">
    <source>
        <dbReference type="PROSITE" id="PS50868"/>
    </source>
</evidence>
<evidence type="ECO:0000256" key="15">
    <source>
        <dbReference type="ARBA" id="ARBA00023242"/>
    </source>
</evidence>
<dbReference type="InterPro" id="IPR019786">
    <property type="entry name" value="Zinc_finger_PHD-type_CS"/>
</dbReference>
<feature type="region of interest" description="Disordered" evidence="17">
    <location>
        <begin position="1653"/>
        <end position="1674"/>
    </location>
</feature>
<evidence type="ECO:0000256" key="9">
    <source>
        <dbReference type="ARBA" id="ARBA00022737"/>
    </source>
</evidence>
<reference evidence="23 24" key="1">
    <citation type="submission" date="2024-09" db="EMBL/GenBank/DDBJ databases">
        <title>A chromosome-level genome assembly of Gray's grenadier anchovy, Coilia grayii.</title>
        <authorList>
            <person name="Fu Z."/>
        </authorList>
    </citation>
    <scope>NUCLEOTIDE SEQUENCE [LARGE SCALE GENOMIC DNA]</scope>
    <source>
        <strain evidence="23">G4</strain>
        <tissue evidence="23">Muscle</tissue>
    </source>
</reference>
<protein>
    <recommendedName>
        <fullName evidence="25">Histone-lysine N-methyltransferase NSD2</fullName>
    </recommendedName>
</protein>
<name>A0ABD1KHY4_9TELE</name>
<dbReference type="InterPro" id="IPR011011">
    <property type="entry name" value="Znf_FYVE_PHD"/>
</dbReference>
<keyword evidence="15" id="KW-0539">Nucleus</keyword>
<keyword evidence="24" id="KW-1185">Reference proteome</keyword>
<dbReference type="SMART" id="SM00570">
    <property type="entry name" value="AWS"/>
    <property type="match status" value="1"/>
</dbReference>
<keyword evidence="14" id="KW-0804">Transcription</keyword>
<dbReference type="SUPFAM" id="SSF63748">
    <property type="entry name" value="Tudor/PWWP/MBT"/>
    <property type="match status" value="2"/>
</dbReference>
<dbReference type="PROSITE" id="PS51215">
    <property type="entry name" value="AWS"/>
    <property type="match status" value="1"/>
</dbReference>
<dbReference type="InterPro" id="IPR001965">
    <property type="entry name" value="Znf_PHD"/>
</dbReference>
<feature type="region of interest" description="Disordered" evidence="17">
    <location>
        <begin position="1493"/>
        <end position="1518"/>
    </location>
</feature>
<dbReference type="SUPFAM" id="SSF57903">
    <property type="entry name" value="FYVE/PHD zinc finger"/>
    <property type="match status" value="2"/>
</dbReference>
<evidence type="ECO:0000259" key="22">
    <source>
        <dbReference type="PROSITE" id="PS51215"/>
    </source>
</evidence>
<dbReference type="GO" id="GO:0016279">
    <property type="term" value="F:protein-lysine N-methyltransferase activity"/>
    <property type="evidence" value="ECO:0007669"/>
    <property type="project" value="UniProtKB-ARBA"/>
</dbReference>
<dbReference type="SMART" id="SM00293">
    <property type="entry name" value="PWWP"/>
    <property type="match status" value="2"/>
</dbReference>
<dbReference type="Gene3D" id="2.170.270.10">
    <property type="entry name" value="SET domain"/>
    <property type="match status" value="1"/>
</dbReference>
<dbReference type="SMART" id="SM00317">
    <property type="entry name" value="SET"/>
    <property type="match status" value="1"/>
</dbReference>
<evidence type="ECO:0000256" key="3">
    <source>
        <dbReference type="ARBA" id="ARBA00022454"/>
    </source>
</evidence>
<feature type="compositionally biased region" description="Basic and acidic residues" evidence="17">
    <location>
        <begin position="923"/>
        <end position="948"/>
    </location>
</feature>
<evidence type="ECO:0000259" key="20">
    <source>
        <dbReference type="PROSITE" id="PS50812"/>
    </source>
</evidence>
<dbReference type="Pfam" id="PF00856">
    <property type="entry name" value="SET"/>
    <property type="match status" value="1"/>
</dbReference>
<dbReference type="InterPro" id="IPR001214">
    <property type="entry name" value="SET_dom"/>
</dbReference>
<evidence type="ECO:0000256" key="16">
    <source>
        <dbReference type="PROSITE-ProRule" id="PRU00146"/>
    </source>
</evidence>
<evidence type="ECO:0000256" key="6">
    <source>
        <dbReference type="ARBA" id="ARBA00022679"/>
    </source>
</evidence>
<evidence type="ECO:0000256" key="10">
    <source>
        <dbReference type="ARBA" id="ARBA00022771"/>
    </source>
</evidence>
<dbReference type="InterPro" id="IPR055198">
    <property type="entry name" value="NSD_PHD"/>
</dbReference>
<dbReference type="InterPro" id="IPR003616">
    <property type="entry name" value="Post-SET_dom"/>
</dbReference>
<evidence type="ECO:0000256" key="4">
    <source>
        <dbReference type="ARBA" id="ARBA00022553"/>
    </source>
</evidence>
<dbReference type="SMART" id="SM00249">
    <property type="entry name" value="PHD"/>
    <property type="match status" value="5"/>
</dbReference>
<evidence type="ECO:0000256" key="13">
    <source>
        <dbReference type="ARBA" id="ARBA00023015"/>
    </source>
</evidence>
<dbReference type="GO" id="GO:0008270">
    <property type="term" value="F:zinc ion binding"/>
    <property type="evidence" value="ECO:0007669"/>
    <property type="project" value="UniProtKB-KW"/>
</dbReference>
<keyword evidence="4" id="KW-0597">Phosphoprotein</keyword>
<feature type="region of interest" description="Disordered" evidence="17">
    <location>
        <begin position="1257"/>
        <end position="1278"/>
    </location>
</feature>
<dbReference type="InterPro" id="IPR000313">
    <property type="entry name" value="PWWP_dom"/>
</dbReference>
<sequence>MDSKGGSLPLMLEPRSPVSMKQSSDPLGGGGRKGRVEVGADSTLAMDKTTTQLAATPQDGVLPRMQNGHGPTHGHSLEQLKDLTSRVLNNGEQPKHCAATVTGPQESTIKGVEPAPQGPAPAQEVMLKFPKRAMAAAGGNKPVPSGRCDSSACFAEDGERPTVSATVTTPEGNLGALSPGRKRKRRPVKKRAPQKALAVSRVALHKRASLHKKASQSQLAADQQSADPATTSSNHITESNTLTTTSVTTFASIDQSRIALKCNPRVEVERYVSNLAGPIHERFSVGDVVWTKTLGYPWWPCMVTTDPHSNKHIKQNALNSVLYHVQYFSESSERGYVYEKSMVPFRDRNQFEELIRAQPSPRPDRKKLAGVPWKFRQQWLVGISQATEALGMALEERIGRFTLHYALGHPPTPGRPLPLNEIPEQADQRPLKPDQHHRGPVAQSEPNHGAPVESGTPETPARGGGSCSKEGDNGVALAYVTFHRTVHKRCPTPVHTSTPVDQARTQQRLETHVPLLCQSVPAFDHMSPLGAPSKDDSTSSPKKGPGRKAPRATKLTKVTKGVKVSAEGTVGEVKASTPVRKRRGRKPSTPQAVATPTSAQETTTAAPDLEPPTTEPPKRGRKASRATKGAKVSAENTVGEAKASTTVRKRGKRKASSPLAVATPTPAKETTTADSNLEPLTTEPQKPPQKRKRVKATVTTDRTVLEQPAAQVPVKEPVVSDLATPGSAKKRQTKPKPRQTAEATVAPKKKGRPASSASKLCPKESNVQAATADAAQEAPKTTIKRLPGQNKGKTDSKDKNRKRELQEKIDENDEKTKKRIKLEVVVRQVKTPKGKPADSPAPVRRGRKKQTTEAELKTASTGSGGKEAEVKTPLKATGRKKTGKLQAQVEENEVPGTSKQPRKRKGSISQSAAAAPRKRHIQAKPEPEASVCEDRPESPSDSTDETHTAKKSSKKESVCQACELTGDDLLVCEGVCGSSFHGKCLGRLHTAGEKVMCKPCDSGTHKCFCCKESEGEVRRCSVPHCGRFYHEECLRPNPLTVFKDRGFRCPLHTCLSCHYTGKAKATKGKMMRCLRCPVAYHAGEQCVAAGSELLTPTAMVCSGHFEPQKGRSQHLHVNVNWCFVCSKGGQLLCCESCPAAFHQDCLNIAMPDGSWFCNDCRNGKRPKYHDIIWVKLGNYRWWPAEIQHPRTVPVNIQKLRHKIGEFPVFFFGSKDYFWTHQGRVLPYMEGDRGPKHQHTNIDKVFKNALLEAEARFKQRKQEREAKEAQENNKKPPPYKYIKVNKPYGHVQIYTADVSEIPKCTCKPTDERPCSFESECLNRMLLYECHPQVCLAGERCHNQDFTKRQYPDTKTIRTPGKGWGLLTLHDIKKGQFVNEYVGELIDEEECRARIRYAQDHDITDFYMLTIDKDRIIDAGPKGNYSRFMNHSCQPNCETQKWMVNGDTRVGLFAVCDIPAGTELTFNYNLDCLGNEKMVCRCGAPNCSGFLGDRPKNGQASEPKTKSTKKKAKRRRSRSEGKKQSEDECFRCRDGGELVLCDRKGCTKAYHLSCLDRTKRPFGRWDCPWHHCDVCGKNSDAFCQLCPNSFCRAHQEGALKPCPTTGILCCQEHEDYETPALSEPLQDHAGPSELPLSPAPTAFLTPADVSLVQVAPKVGAKRGPRSKKAPKKQRLI</sequence>
<dbReference type="Pfam" id="PF23004">
    <property type="entry name" value="PHDvar_NSD"/>
    <property type="match status" value="1"/>
</dbReference>
<keyword evidence="13" id="KW-0805">Transcription regulation</keyword>
<dbReference type="GO" id="GO:0032259">
    <property type="term" value="P:methylation"/>
    <property type="evidence" value="ECO:0007669"/>
    <property type="project" value="UniProtKB-KW"/>
</dbReference>
<dbReference type="GO" id="GO:0005634">
    <property type="term" value="C:nucleus"/>
    <property type="evidence" value="ECO:0007669"/>
    <property type="project" value="UniProtKB-SubCell"/>
</dbReference>
<dbReference type="Gene3D" id="2.30.30.140">
    <property type="match status" value="2"/>
</dbReference>
<feature type="domain" description="Post-SET" evidence="21">
    <location>
        <begin position="1474"/>
        <end position="1490"/>
    </location>
</feature>
<dbReference type="Gene3D" id="3.30.40.10">
    <property type="entry name" value="Zinc/RING finger domain, C3HC4 (zinc finger)"/>
    <property type="match status" value="4"/>
</dbReference>
<dbReference type="GO" id="GO:0005694">
    <property type="term" value="C:chromosome"/>
    <property type="evidence" value="ECO:0007669"/>
    <property type="project" value="UniProtKB-SubCell"/>
</dbReference>
<dbReference type="InterPro" id="IPR013083">
    <property type="entry name" value="Znf_RING/FYVE/PHD"/>
</dbReference>
<dbReference type="InterPro" id="IPR041306">
    <property type="entry name" value="C5HCH"/>
</dbReference>
<evidence type="ECO:0000256" key="12">
    <source>
        <dbReference type="ARBA" id="ARBA00022853"/>
    </source>
</evidence>
<dbReference type="FunFam" id="3.30.40.10:FF:000025">
    <property type="entry name" value="Histone-lysine N-methyltransferase"/>
    <property type="match status" value="1"/>
</dbReference>
<evidence type="ECO:0000256" key="5">
    <source>
        <dbReference type="ARBA" id="ARBA00022603"/>
    </source>
</evidence>
<dbReference type="Pfam" id="PF00855">
    <property type="entry name" value="PWWP"/>
    <property type="match status" value="2"/>
</dbReference>
<evidence type="ECO:0008006" key="25">
    <source>
        <dbReference type="Google" id="ProtNLM"/>
    </source>
</evidence>
<keyword evidence="10 16" id="KW-0863">Zinc-finger</keyword>
<dbReference type="InterPro" id="IPR050777">
    <property type="entry name" value="SET2_Histone-Lys_MeTrsfase"/>
</dbReference>
<keyword evidence="11" id="KW-0862">Zinc</keyword>
<dbReference type="Pfam" id="PF22908">
    <property type="entry name" value="PHD_NSD"/>
    <property type="match status" value="1"/>
</dbReference>
<evidence type="ECO:0000313" key="24">
    <source>
        <dbReference type="Proteomes" id="UP001591681"/>
    </source>
</evidence>
<dbReference type="FunFam" id="2.170.270.10:FF:000002">
    <property type="entry name" value="Histone-lysine N-methyltransferase"/>
    <property type="match status" value="1"/>
</dbReference>
<keyword evidence="6" id="KW-0808">Transferase</keyword>
<dbReference type="PROSITE" id="PS50868">
    <property type="entry name" value="POST_SET"/>
    <property type="match status" value="1"/>
</dbReference>
<dbReference type="CDD" id="cd19173">
    <property type="entry name" value="SET_NSD"/>
    <property type="match status" value="1"/>
</dbReference>